<name>A0A9P6IUV2_MORAP</name>
<feature type="compositionally biased region" description="Low complexity" evidence="1">
    <location>
        <begin position="11"/>
        <end position="53"/>
    </location>
</feature>
<dbReference type="Gene3D" id="1.20.1280.50">
    <property type="match status" value="1"/>
</dbReference>
<accession>A0A9P6IUV2</accession>
<dbReference type="Proteomes" id="UP000738359">
    <property type="component" value="Unassembled WGS sequence"/>
</dbReference>
<dbReference type="Pfam" id="PF00646">
    <property type="entry name" value="F-box"/>
    <property type="match status" value="1"/>
</dbReference>
<dbReference type="InterPro" id="IPR001810">
    <property type="entry name" value="F-box_dom"/>
</dbReference>
<organism evidence="3 4">
    <name type="scientific">Mortierella alpina</name>
    <name type="common">Oleaginous fungus</name>
    <name type="synonym">Mortierella renispora</name>
    <dbReference type="NCBI Taxonomy" id="64518"/>
    <lineage>
        <taxon>Eukaryota</taxon>
        <taxon>Fungi</taxon>
        <taxon>Fungi incertae sedis</taxon>
        <taxon>Mucoromycota</taxon>
        <taxon>Mortierellomycotina</taxon>
        <taxon>Mortierellomycetes</taxon>
        <taxon>Mortierellales</taxon>
        <taxon>Mortierellaceae</taxon>
        <taxon>Mortierella</taxon>
    </lineage>
</organism>
<proteinExistence type="predicted"/>
<evidence type="ECO:0000259" key="2">
    <source>
        <dbReference type="PROSITE" id="PS50181"/>
    </source>
</evidence>
<keyword evidence="4" id="KW-1185">Reference proteome</keyword>
<feature type="compositionally biased region" description="Basic and acidic residues" evidence="1">
    <location>
        <begin position="229"/>
        <end position="259"/>
    </location>
</feature>
<evidence type="ECO:0000256" key="1">
    <source>
        <dbReference type="SAM" id="MobiDB-lite"/>
    </source>
</evidence>
<dbReference type="PROSITE" id="PS50181">
    <property type="entry name" value="FBOX"/>
    <property type="match status" value="1"/>
</dbReference>
<feature type="domain" description="F-box" evidence="2">
    <location>
        <begin position="92"/>
        <end position="142"/>
    </location>
</feature>
<feature type="compositionally biased region" description="Acidic residues" evidence="1">
    <location>
        <begin position="60"/>
        <end position="75"/>
    </location>
</feature>
<protein>
    <recommendedName>
        <fullName evidence="2">F-box domain-containing protein</fullName>
    </recommendedName>
</protein>
<evidence type="ECO:0000313" key="3">
    <source>
        <dbReference type="EMBL" id="KAF9948868.1"/>
    </source>
</evidence>
<gene>
    <name evidence="3" type="ORF">BGZ70_002023</name>
</gene>
<dbReference type="SUPFAM" id="SSF81383">
    <property type="entry name" value="F-box domain"/>
    <property type="match status" value="1"/>
</dbReference>
<feature type="region of interest" description="Disordered" evidence="1">
    <location>
        <begin position="229"/>
        <end position="306"/>
    </location>
</feature>
<dbReference type="EMBL" id="JAAAHY010001477">
    <property type="protein sequence ID" value="KAF9948868.1"/>
    <property type="molecule type" value="Genomic_DNA"/>
</dbReference>
<sequence>MPHLVEAAPSTTGLATAGIGTGAPTQPSSAPSSASAHVTHAPHSSLASESTSSLQTIADSDSDVDLQSDDDDISDDNSITDHKKCTKKKHRRDLFSMLPATVLQQILARLPPFQMLVISELSRKFYNFVVLGQEMNEVWFRLVVPLSKQAQRNLNKKQEAAGKPTAKPIKAMKRADRKRNWCKVYVDSVLRGLGDDPLESLNQVAAGGAKKPAKFQTLVLNESLPQEHLKKYSAADRDNDGNKEMSREAKTQAKVEKRMFYKSIRSKPKGKKAGQLDSSAAKLEKISPWRQPEWSQQDQLESGEFY</sequence>
<feature type="region of interest" description="Disordered" evidence="1">
    <location>
        <begin position="1"/>
        <end position="86"/>
    </location>
</feature>
<evidence type="ECO:0000313" key="4">
    <source>
        <dbReference type="Proteomes" id="UP000738359"/>
    </source>
</evidence>
<comment type="caution">
    <text evidence="3">The sequence shown here is derived from an EMBL/GenBank/DDBJ whole genome shotgun (WGS) entry which is preliminary data.</text>
</comment>
<reference evidence="3" key="1">
    <citation type="journal article" date="2020" name="Fungal Divers.">
        <title>Resolving the Mortierellaceae phylogeny through synthesis of multi-gene phylogenetics and phylogenomics.</title>
        <authorList>
            <person name="Vandepol N."/>
            <person name="Liber J."/>
            <person name="Desiro A."/>
            <person name="Na H."/>
            <person name="Kennedy M."/>
            <person name="Barry K."/>
            <person name="Grigoriev I.V."/>
            <person name="Miller A.N."/>
            <person name="O'Donnell K."/>
            <person name="Stajich J.E."/>
            <person name="Bonito G."/>
        </authorList>
    </citation>
    <scope>NUCLEOTIDE SEQUENCE</scope>
    <source>
        <strain evidence="3">CK1249</strain>
    </source>
</reference>
<dbReference type="AlphaFoldDB" id="A0A9P6IUV2"/>
<dbReference type="OrthoDB" id="2374741at2759"/>
<dbReference type="InterPro" id="IPR036047">
    <property type="entry name" value="F-box-like_dom_sf"/>
</dbReference>